<dbReference type="PANTHER" id="PTHR39322">
    <property type="entry name" value="ACYL-HOMOSERINE-LACTONE SYNTHASE"/>
    <property type="match status" value="1"/>
</dbReference>
<name>A0A0P0AF11_9RHOB</name>
<gene>
    <name evidence="7" type="ORF">IMCC12053_3004</name>
</gene>
<sequence>MLHYIYADDLHFFPLMRDTMFRDRADQFKRRLGWAVSVNERGEERDEYDDMNPLYVIWQKADGTHGGSMRFLPTTGDTMVNDHFSHLTDGVKIVSPLIWECTRFCLAPKADRRVAAALTVAAGELMDEFKLEHFVGVFDPRMERIYRLMGLSPEVIGRASHDGEDIGVGLWEMHADAFGPTLEKAGIDRAMSKMWFRAAFEHARPYLDERAIA</sequence>
<dbReference type="GO" id="GO:0061579">
    <property type="term" value="F:N-acyl homoserine lactone synthase activity"/>
    <property type="evidence" value="ECO:0007669"/>
    <property type="project" value="UniProtKB-UniRule"/>
</dbReference>
<dbReference type="SUPFAM" id="SSF55729">
    <property type="entry name" value="Acyl-CoA N-acyltransferases (Nat)"/>
    <property type="match status" value="1"/>
</dbReference>
<dbReference type="PROSITE" id="PS51187">
    <property type="entry name" value="AUTOINDUCER_SYNTH_2"/>
    <property type="match status" value="1"/>
</dbReference>
<reference evidence="7 8" key="1">
    <citation type="submission" date="2015-05" db="EMBL/GenBank/DDBJ databases">
        <authorList>
            <person name="Wang D.B."/>
            <person name="Wang M."/>
        </authorList>
    </citation>
    <scope>NUCLEOTIDE SEQUENCE [LARGE SCALE GENOMIC DNA]</scope>
    <source>
        <strain evidence="7 8">IMCC 12053</strain>
    </source>
</reference>
<evidence type="ECO:0000256" key="6">
    <source>
        <dbReference type="RuleBase" id="RU361135"/>
    </source>
</evidence>
<dbReference type="Pfam" id="PF00765">
    <property type="entry name" value="Autoind_synth"/>
    <property type="match status" value="1"/>
</dbReference>
<evidence type="ECO:0000256" key="4">
    <source>
        <dbReference type="ARBA" id="ARBA00022929"/>
    </source>
</evidence>
<dbReference type="GO" id="GO:0007165">
    <property type="term" value="P:signal transduction"/>
    <property type="evidence" value="ECO:0007669"/>
    <property type="project" value="TreeGrafter"/>
</dbReference>
<keyword evidence="2 6" id="KW-0808">Transferase</keyword>
<dbReference type="OrthoDB" id="6169313at2"/>
<protein>
    <recommendedName>
        <fullName evidence="6">Acyl-homoserine-lactone synthase</fullName>
        <ecNumber evidence="6">2.3.1.184</ecNumber>
    </recommendedName>
    <alternativeName>
        <fullName evidence="6">Autoinducer synthesis protein</fullName>
    </alternativeName>
</protein>
<dbReference type="EC" id="2.3.1.184" evidence="6"/>
<dbReference type="InterPro" id="IPR001690">
    <property type="entry name" value="Autoind_synthase"/>
</dbReference>
<keyword evidence="4 5" id="KW-0071">Autoinducer synthesis</keyword>
<dbReference type="InterPro" id="IPR016181">
    <property type="entry name" value="Acyl_CoA_acyltransferase"/>
</dbReference>
<comment type="similarity">
    <text evidence="5 6">Belongs to the autoinducer synthase family.</text>
</comment>
<evidence type="ECO:0000256" key="2">
    <source>
        <dbReference type="ARBA" id="ARBA00022679"/>
    </source>
</evidence>
<evidence type="ECO:0000313" key="8">
    <source>
        <dbReference type="Proteomes" id="UP000064920"/>
    </source>
</evidence>
<dbReference type="RefSeq" id="WP_062220341.1">
    <property type="nucleotide sequence ID" value="NZ_CP012023.1"/>
</dbReference>
<dbReference type="PRINTS" id="PR01549">
    <property type="entry name" value="AUTOINDCRSYN"/>
</dbReference>
<organism evidence="7 8">
    <name type="scientific">Celeribacter marinus</name>
    <dbReference type="NCBI Taxonomy" id="1397108"/>
    <lineage>
        <taxon>Bacteria</taxon>
        <taxon>Pseudomonadati</taxon>
        <taxon>Pseudomonadota</taxon>
        <taxon>Alphaproteobacteria</taxon>
        <taxon>Rhodobacterales</taxon>
        <taxon>Roseobacteraceae</taxon>
        <taxon>Celeribacter</taxon>
    </lineage>
</organism>
<evidence type="ECO:0000256" key="1">
    <source>
        <dbReference type="ARBA" id="ARBA00022654"/>
    </source>
</evidence>
<evidence type="ECO:0000313" key="7">
    <source>
        <dbReference type="EMBL" id="ALI56951.1"/>
    </source>
</evidence>
<dbReference type="PATRIC" id="fig|1397108.4.peg.3087"/>
<dbReference type="GO" id="GO:0009372">
    <property type="term" value="P:quorum sensing"/>
    <property type="evidence" value="ECO:0007669"/>
    <property type="project" value="UniProtKB-UniRule"/>
</dbReference>
<dbReference type="Gene3D" id="3.40.630.30">
    <property type="match status" value="1"/>
</dbReference>
<evidence type="ECO:0000256" key="5">
    <source>
        <dbReference type="PROSITE-ProRule" id="PRU00533"/>
    </source>
</evidence>
<dbReference type="EMBL" id="CP012023">
    <property type="protein sequence ID" value="ALI56951.1"/>
    <property type="molecule type" value="Genomic_DNA"/>
</dbReference>
<dbReference type="PANTHER" id="PTHR39322:SF1">
    <property type="entry name" value="ISOVALERYL-HOMOSERINE LACTONE SYNTHASE"/>
    <property type="match status" value="1"/>
</dbReference>
<dbReference type="Proteomes" id="UP000064920">
    <property type="component" value="Chromosome"/>
</dbReference>
<dbReference type="KEGG" id="cmar:IMCC12053_3004"/>
<keyword evidence="8" id="KW-1185">Reference proteome</keyword>
<keyword evidence="3 6" id="KW-0949">S-adenosyl-L-methionine</keyword>
<evidence type="ECO:0000256" key="3">
    <source>
        <dbReference type="ARBA" id="ARBA00022691"/>
    </source>
</evidence>
<proteinExistence type="inferred from homology"/>
<comment type="catalytic activity">
    <reaction evidence="6">
        <text>a fatty acyl-[ACP] + S-adenosyl-L-methionine = an N-acyl-L-homoserine lactone + S-methyl-5'-thioadenosine + holo-[ACP] + H(+)</text>
        <dbReference type="Rhea" id="RHEA:10096"/>
        <dbReference type="Rhea" id="RHEA-COMP:9685"/>
        <dbReference type="Rhea" id="RHEA-COMP:14125"/>
        <dbReference type="ChEBI" id="CHEBI:15378"/>
        <dbReference type="ChEBI" id="CHEBI:17509"/>
        <dbReference type="ChEBI" id="CHEBI:55474"/>
        <dbReference type="ChEBI" id="CHEBI:59789"/>
        <dbReference type="ChEBI" id="CHEBI:64479"/>
        <dbReference type="ChEBI" id="CHEBI:138651"/>
        <dbReference type="EC" id="2.3.1.184"/>
    </reaction>
</comment>
<keyword evidence="1 5" id="KW-0673">Quorum sensing</keyword>
<dbReference type="STRING" id="1397108.IMCC12053_3004"/>
<dbReference type="AlphaFoldDB" id="A0A0P0AF11"/>
<accession>A0A0P0AF11</accession>